<dbReference type="GO" id="GO:0006428">
    <property type="term" value="P:isoleucyl-tRNA aminoacylation"/>
    <property type="evidence" value="ECO:0007669"/>
    <property type="project" value="TreeGrafter"/>
</dbReference>
<keyword evidence="4" id="KW-0648">Protein biosynthesis</keyword>
<proteinExistence type="predicted"/>
<keyword evidence="3" id="KW-0067">ATP-binding</keyword>
<evidence type="ECO:0000256" key="4">
    <source>
        <dbReference type="ARBA" id="ARBA00022917"/>
    </source>
</evidence>
<organism evidence="9 10">
    <name type="scientific">Candidatus Wolfebacteria bacterium CG10_big_fil_rev_8_21_14_0_10_31_9</name>
    <dbReference type="NCBI Taxonomy" id="1975070"/>
    <lineage>
        <taxon>Bacteria</taxon>
        <taxon>Candidatus Wolfeibacteriota</taxon>
    </lineage>
</organism>
<dbReference type="SUPFAM" id="SSF47323">
    <property type="entry name" value="Anticodon-binding domain of a subclass of class I aminoacyl-tRNA synthetases"/>
    <property type="match status" value="1"/>
</dbReference>
<gene>
    <name evidence="9" type="ORF">COV23_00775</name>
</gene>
<evidence type="ECO:0000313" key="9">
    <source>
        <dbReference type="EMBL" id="PIR44256.1"/>
    </source>
</evidence>
<dbReference type="GO" id="GO:0000049">
    <property type="term" value="F:tRNA binding"/>
    <property type="evidence" value="ECO:0007669"/>
    <property type="project" value="InterPro"/>
</dbReference>
<dbReference type="InterPro" id="IPR014729">
    <property type="entry name" value="Rossmann-like_a/b/a_fold"/>
</dbReference>
<evidence type="ECO:0000256" key="1">
    <source>
        <dbReference type="ARBA" id="ARBA00022598"/>
    </source>
</evidence>
<dbReference type="InterPro" id="IPR013155">
    <property type="entry name" value="M/V/L/I-tRNA-synth_anticd-bd"/>
</dbReference>
<keyword evidence="5" id="KW-0030">Aminoacyl-tRNA synthetase</keyword>
<keyword evidence="1" id="KW-0436">Ligase</keyword>
<dbReference type="CDD" id="cd07961">
    <property type="entry name" value="Anticodon_Ia_Ile_ABEc"/>
    <property type="match status" value="1"/>
</dbReference>
<comment type="catalytic activity">
    <reaction evidence="6">
        <text>tRNA(Ile) + L-isoleucine + ATP = L-isoleucyl-tRNA(Ile) + AMP + diphosphate</text>
        <dbReference type="Rhea" id="RHEA:11060"/>
        <dbReference type="Rhea" id="RHEA-COMP:9666"/>
        <dbReference type="Rhea" id="RHEA-COMP:9695"/>
        <dbReference type="ChEBI" id="CHEBI:30616"/>
        <dbReference type="ChEBI" id="CHEBI:33019"/>
        <dbReference type="ChEBI" id="CHEBI:58045"/>
        <dbReference type="ChEBI" id="CHEBI:78442"/>
        <dbReference type="ChEBI" id="CHEBI:78528"/>
        <dbReference type="ChEBI" id="CHEBI:456215"/>
        <dbReference type="EC" id="6.1.1.5"/>
    </reaction>
</comment>
<name>A0A2H0RD10_9BACT</name>
<evidence type="ECO:0000256" key="3">
    <source>
        <dbReference type="ARBA" id="ARBA00022840"/>
    </source>
</evidence>
<dbReference type="PANTHER" id="PTHR42780">
    <property type="entry name" value="SOLEUCYL-TRNA SYNTHETASE"/>
    <property type="match status" value="1"/>
</dbReference>
<accession>A0A2H0RD10</accession>
<dbReference type="Proteomes" id="UP000231602">
    <property type="component" value="Unassembled WGS sequence"/>
</dbReference>
<dbReference type="EMBL" id="PCXV01000013">
    <property type="protein sequence ID" value="PIR44256.1"/>
    <property type="molecule type" value="Genomic_DNA"/>
</dbReference>
<feature type="domain" description="Methionyl/Valyl/Leucyl/Isoleucyl-tRNA synthetase anticodon-binding" evidence="8">
    <location>
        <begin position="233"/>
        <end position="376"/>
    </location>
</feature>
<evidence type="ECO:0000256" key="5">
    <source>
        <dbReference type="ARBA" id="ARBA00023146"/>
    </source>
</evidence>
<comment type="caution">
    <text evidence="9">The sequence shown here is derived from an EMBL/GenBank/DDBJ whole genome shotgun (WGS) entry which is preliminary data.</text>
</comment>
<evidence type="ECO:0000259" key="7">
    <source>
        <dbReference type="Pfam" id="PF00133"/>
    </source>
</evidence>
<dbReference type="InterPro" id="IPR023586">
    <property type="entry name" value="Ile-tRNA-ligase_type2"/>
</dbReference>
<feature type="domain" description="Aminoacyl-tRNA synthetase class Ia" evidence="7">
    <location>
        <begin position="48"/>
        <end position="186"/>
    </location>
</feature>
<evidence type="ECO:0000259" key="8">
    <source>
        <dbReference type="Pfam" id="PF08264"/>
    </source>
</evidence>
<dbReference type="GO" id="GO:0005524">
    <property type="term" value="F:ATP binding"/>
    <property type="evidence" value="ECO:0007669"/>
    <property type="project" value="UniProtKB-KW"/>
</dbReference>
<evidence type="ECO:0000256" key="6">
    <source>
        <dbReference type="ARBA" id="ARBA00048359"/>
    </source>
</evidence>
<dbReference type="PANTHER" id="PTHR42780:SF1">
    <property type="entry name" value="ISOLEUCINE--TRNA LIGASE, CYTOPLASMIC"/>
    <property type="match status" value="1"/>
</dbReference>
<protein>
    <recommendedName>
        <fullName evidence="11">Isoleucine--tRNA ligase</fullName>
    </recommendedName>
</protein>
<dbReference type="InterPro" id="IPR002300">
    <property type="entry name" value="aa-tRNA-synth_Ia"/>
</dbReference>
<evidence type="ECO:0000256" key="2">
    <source>
        <dbReference type="ARBA" id="ARBA00022741"/>
    </source>
</evidence>
<dbReference type="SUPFAM" id="SSF52374">
    <property type="entry name" value="Nucleotidylyl transferase"/>
    <property type="match status" value="1"/>
</dbReference>
<dbReference type="InterPro" id="IPR009080">
    <property type="entry name" value="tRNAsynth_Ia_anticodon-bd"/>
</dbReference>
<dbReference type="Gene3D" id="1.10.730.10">
    <property type="entry name" value="Isoleucyl-tRNA Synthetase, Domain 1"/>
    <property type="match status" value="1"/>
</dbReference>
<reference evidence="9 10" key="1">
    <citation type="submission" date="2017-09" db="EMBL/GenBank/DDBJ databases">
        <title>Depth-based differentiation of microbial function through sediment-hosted aquifers and enrichment of novel symbionts in the deep terrestrial subsurface.</title>
        <authorList>
            <person name="Probst A.J."/>
            <person name="Ladd B."/>
            <person name="Jarett J.K."/>
            <person name="Geller-Mcgrath D.E."/>
            <person name="Sieber C.M."/>
            <person name="Emerson J.B."/>
            <person name="Anantharaman K."/>
            <person name="Thomas B.C."/>
            <person name="Malmstrom R."/>
            <person name="Stieglmeier M."/>
            <person name="Klingl A."/>
            <person name="Woyke T."/>
            <person name="Ryan C.M."/>
            <person name="Banfield J.F."/>
        </authorList>
    </citation>
    <scope>NUCLEOTIDE SEQUENCE [LARGE SCALE GENOMIC DNA]</scope>
    <source>
        <strain evidence="9">CG10_big_fil_rev_8_21_14_0_10_31_9</strain>
    </source>
</reference>
<evidence type="ECO:0008006" key="11">
    <source>
        <dbReference type="Google" id="ProtNLM"/>
    </source>
</evidence>
<dbReference type="Pfam" id="PF08264">
    <property type="entry name" value="Anticodon_1"/>
    <property type="match status" value="1"/>
</dbReference>
<evidence type="ECO:0000313" key="10">
    <source>
        <dbReference type="Proteomes" id="UP000231602"/>
    </source>
</evidence>
<dbReference type="GO" id="GO:0004822">
    <property type="term" value="F:isoleucine-tRNA ligase activity"/>
    <property type="evidence" value="ECO:0007669"/>
    <property type="project" value="UniProtKB-EC"/>
</dbReference>
<dbReference type="AlphaFoldDB" id="A0A2H0RD10"/>
<dbReference type="Pfam" id="PF19302">
    <property type="entry name" value="DUF5915"/>
    <property type="match status" value="1"/>
</dbReference>
<sequence length="511" mass="59391">MLSASKGFTPQEAQKFWGKKEIFFENGVIKEFEFTQLPHNGNYVLDLHRPYIDEVKFSCNCGGEYIRITDVLDTWFDSGSMPYAQVHYPFENKKKFDNNFPAEFIGEGVDQTRAWFYYLHSISTAIKKSNAYKNVVVNGIILAEDGKKMSKKLQNYPDPVVVLDKYGADALRLYLLSSPVVRAESLDFSEKGVDEVYKKTILRLWNSFMFYQTYTDNKVISDKRLAISKNVLDTWILARLQETINKISEAMEKYELDKASRPIGDFVEDLSAWYIRRSRDRFKENNTDQKSAITTTNFVLSEFSKTIAPITPFISEALFKLLSDKNTSVHLENYPLVRKLTAKEKLLIEEMKEIRKFAELALAKRQEAGMKVRQPLFELRIKNYELRNKKELLKILADEINVKEISFDSKIKGEIELDLVITQELKEEGQIRELVRMIQDLRKQAGYQPGDVIILNIECEKEVQELIIRYTKELIKAVGAKSIEFKRVEKFGAEIETKIDNMPIWLCIKKV</sequence>
<dbReference type="InterPro" id="IPR033709">
    <property type="entry name" value="Anticodon_Ile_ABEc"/>
</dbReference>
<dbReference type="Gene3D" id="3.40.50.620">
    <property type="entry name" value="HUPs"/>
    <property type="match status" value="1"/>
</dbReference>
<dbReference type="Pfam" id="PF00133">
    <property type="entry name" value="tRNA-synt_1"/>
    <property type="match status" value="1"/>
</dbReference>
<keyword evidence="2" id="KW-0547">Nucleotide-binding</keyword>